<protein>
    <submittedName>
        <fullName evidence="1">Uncharacterized protein</fullName>
    </submittedName>
</protein>
<evidence type="ECO:0000313" key="2">
    <source>
        <dbReference type="Proteomes" id="UP000051565"/>
    </source>
</evidence>
<dbReference type="InterPro" id="IPR007337">
    <property type="entry name" value="RelB/DinJ"/>
</dbReference>
<dbReference type="GO" id="GO:0006355">
    <property type="term" value="P:regulation of DNA-templated transcription"/>
    <property type="evidence" value="ECO:0007669"/>
    <property type="project" value="InterPro"/>
</dbReference>
<dbReference type="AlphaFoldDB" id="A0A0R2JNY3"/>
<dbReference type="InterPro" id="IPR013321">
    <property type="entry name" value="Arc_rbn_hlx_hlx"/>
</dbReference>
<dbReference type="OrthoDB" id="9808267at2"/>
<sequence length="88" mass="9756">MGAKTATIAVRVDPKIKEKANHIYNALGLDMSTAINMFLQQSVMTNSLHVETSINKIKTDQANSDVREGTTKYIGNSVDEVMEWVDNL</sequence>
<organism evidence="1 2">
    <name type="scientific">Fructilactobacillus lindneri DSM 20690 = JCM 11027</name>
    <dbReference type="NCBI Taxonomy" id="1122148"/>
    <lineage>
        <taxon>Bacteria</taxon>
        <taxon>Bacillati</taxon>
        <taxon>Bacillota</taxon>
        <taxon>Bacilli</taxon>
        <taxon>Lactobacillales</taxon>
        <taxon>Lactobacillaceae</taxon>
        <taxon>Fructilactobacillus</taxon>
    </lineage>
</organism>
<reference evidence="1 2" key="1">
    <citation type="journal article" date="2015" name="Genome Announc.">
        <title>Expanding the biotechnology potential of lactobacilli through comparative genomics of 213 strains and associated genera.</title>
        <authorList>
            <person name="Sun Z."/>
            <person name="Harris H.M."/>
            <person name="McCann A."/>
            <person name="Guo C."/>
            <person name="Argimon S."/>
            <person name="Zhang W."/>
            <person name="Yang X."/>
            <person name="Jeffery I.B."/>
            <person name="Cooney J.C."/>
            <person name="Kagawa T.F."/>
            <person name="Liu W."/>
            <person name="Song Y."/>
            <person name="Salvetti E."/>
            <person name="Wrobel A."/>
            <person name="Rasinkangas P."/>
            <person name="Parkhill J."/>
            <person name="Rea M.C."/>
            <person name="O'Sullivan O."/>
            <person name="Ritari J."/>
            <person name="Douillard F.P."/>
            <person name="Paul Ross R."/>
            <person name="Yang R."/>
            <person name="Briner A.E."/>
            <person name="Felis G.E."/>
            <person name="de Vos W.M."/>
            <person name="Barrangou R."/>
            <person name="Klaenhammer T.R."/>
            <person name="Caufield P.W."/>
            <person name="Cui Y."/>
            <person name="Zhang H."/>
            <person name="O'Toole P.W."/>
        </authorList>
    </citation>
    <scope>NUCLEOTIDE SEQUENCE [LARGE SCALE GENOMIC DNA]</scope>
    <source>
        <strain evidence="1 2">DSM 20690</strain>
    </source>
</reference>
<dbReference type="EMBL" id="JQBT01000033">
    <property type="protein sequence ID" value="KRN78834.1"/>
    <property type="molecule type" value="Genomic_DNA"/>
</dbReference>
<keyword evidence="2" id="KW-1185">Reference proteome</keyword>
<proteinExistence type="predicted"/>
<dbReference type="NCBIfam" id="TIGR02384">
    <property type="entry name" value="RelB_DinJ"/>
    <property type="match status" value="1"/>
</dbReference>
<dbReference type="GeneID" id="61249763"/>
<gene>
    <name evidence="1" type="ORF">IV52_GL001114</name>
</gene>
<accession>A0A0R2JNY3</accession>
<dbReference type="PATRIC" id="fig|1122148.6.peg.1140"/>
<dbReference type="Proteomes" id="UP000051565">
    <property type="component" value="Unassembled WGS sequence"/>
</dbReference>
<comment type="caution">
    <text evidence="1">The sequence shown here is derived from an EMBL/GenBank/DDBJ whole genome shotgun (WGS) entry which is preliminary data.</text>
</comment>
<dbReference type="RefSeq" id="WP_054646043.1">
    <property type="nucleotide sequence ID" value="NZ_FUXS01000002.1"/>
</dbReference>
<dbReference type="Pfam" id="PF04221">
    <property type="entry name" value="RelB"/>
    <property type="match status" value="1"/>
</dbReference>
<dbReference type="STRING" id="53444.AYR59_02595"/>
<evidence type="ECO:0000313" key="1">
    <source>
        <dbReference type="EMBL" id="KRN78834.1"/>
    </source>
</evidence>
<dbReference type="Gene3D" id="1.10.1220.10">
    <property type="entry name" value="Met repressor-like"/>
    <property type="match status" value="1"/>
</dbReference>
<name>A0A0R2JNY3_9LACO</name>